<feature type="domain" description="TonB-dependent receptor plug" evidence="9">
    <location>
        <begin position="156"/>
        <end position="253"/>
    </location>
</feature>
<keyword evidence="11" id="KW-1185">Reference proteome</keyword>
<evidence type="ECO:0000313" key="10">
    <source>
        <dbReference type="EMBL" id="WQD38089.1"/>
    </source>
</evidence>
<dbReference type="SUPFAM" id="SSF49464">
    <property type="entry name" value="Carboxypeptidase regulatory domain-like"/>
    <property type="match status" value="1"/>
</dbReference>
<evidence type="ECO:0000256" key="6">
    <source>
        <dbReference type="ARBA" id="ARBA00023237"/>
    </source>
</evidence>
<comment type="subcellular location">
    <subcellularLocation>
        <location evidence="1 7">Cell outer membrane</location>
        <topology evidence="1 7">Multi-pass membrane protein</topology>
    </subcellularLocation>
</comment>
<protein>
    <submittedName>
        <fullName evidence="10">SusC/RagA family TonB-linked outer membrane protein</fullName>
    </submittedName>
</protein>
<dbReference type="RefSeq" id="WP_245957710.1">
    <property type="nucleotide sequence ID" value="NZ_CP139960.1"/>
</dbReference>
<dbReference type="Gene3D" id="2.40.170.20">
    <property type="entry name" value="TonB-dependent receptor, beta-barrel domain"/>
    <property type="match status" value="1"/>
</dbReference>
<dbReference type="InterPro" id="IPR008969">
    <property type="entry name" value="CarboxyPept-like_regulatory"/>
</dbReference>
<dbReference type="EMBL" id="CP139960">
    <property type="protein sequence ID" value="WQD38089.1"/>
    <property type="molecule type" value="Genomic_DNA"/>
</dbReference>
<accession>A0ABZ0W5X7</accession>
<feature type="chain" id="PRO_5046645347" evidence="8">
    <location>
        <begin position="26"/>
        <end position="1060"/>
    </location>
</feature>
<keyword evidence="8" id="KW-0732">Signal</keyword>
<dbReference type="SUPFAM" id="SSF56935">
    <property type="entry name" value="Porins"/>
    <property type="match status" value="1"/>
</dbReference>
<evidence type="ECO:0000256" key="1">
    <source>
        <dbReference type="ARBA" id="ARBA00004571"/>
    </source>
</evidence>
<dbReference type="Gene3D" id="2.60.40.1120">
    <property type="entry name" value="Carboxypeptidase-like, regulatory domain"/>
    <property type="match status" value="1"/>
</dbReference>
<dbReference type="Gene3D" id="2.170.130.10">
    <property type="entry name" value="TonB-dependent receptor, plug domain"/>
    <property type="match status" value="1"/>
</dbReference>
<dbReference type="NCBIfam" id="TIGR04056">
    <property type="entry name" value="OMP_RagA_SusC"/>
    <property type="match status" value="1"/>
</dbReference>
<dbReference type="InterPro" id="IPR036942">
    <property type="entry name" value="Beta-barrel_TonB_sf"/>
</dbReference>
<dbReference type="Pfam" id="PF13715">
    <property type="entry name" value="CarbopepD_reg_2"/>
    <property type="match status" value="1"/>
</dbReference>
<evidence type="ECO:0000259" key="9">
    <source>
        <dbReference type="Pfam" id="PF07715"/>
    </source>
</evidence>
<name>A0ABZ0W5X7_9BACT</name>
<dbReference type="Proteomes" id="UP001325680">
    <property type="component" value="Chromosome"/>
</dbReference>
<feature type="signal peptide" evidence="8">
    <location>
        <begin position="1"/>
        <end position="25"/>
    </location>
</feature>
<reference evidence="10 11" key="1">
    <citation type="submission" date="2023-12" db="EMBL/GenBank/DDBJ databases">
        <title>Genome sequencing and assembly of bacterial species from a model synthetic community.</title>
        <authorList>
            <person name="Hogle S.L."/>
        </authorList>
    </citation>
    <scope>NUCLEOTIDE SEQUENCE [LARGE SCALE GENOMIC DNA]</scope>
    <source>
        <strain evidence="10 11">HAMBI_3031</strain>
    </source>
</reference>
<dbReference type="InterPro" id="IPR023996">
    <property type="entry name" value="TonB-dep_OMP_SusC/RagA"/>
</dbReference>
<dbReference type="InterPro" id="IPR012910">
    <property type="entry name" value="Plug_dom"/>
</dbReference>
<dbReference type="PROSITE" id="PS52016">
    <property type="entry name" value="TONB_DEPENDENT_REC_3"/>
    <property type="match status" value="1"/>
</dbReference>
<keyword evidence="6 7" id="KW-0998">Cell outer membrane</keyword>
<evidence type="ECO:0000256" key="7">
    <source>
        <dbReference type="PROSITE-ProRule" id="PRU01360"/>
    </source>
</evidence>
<comment type="similarity">
    <text evidence="7">Belongs to the TonB-dependent receptor family.</text>
</comment>
<keyword evidence="5 7" id="KW-0472">Membrane</keyword>
<evidence type="ECO:0000256" key="5">
    <source>
        <dbReference type="ARBA" id="ARBA00023136"/>
    </source>
</evidence>
<sequence>MRRLFNIVKILPVMCFPVLCSTAYAQEQTPQPALAATSKMANPVSGTINDATTGKPIVGANITYKEFAAAISDTSGRFTIDAPWSDITLLVTAESYQAKEIALKGNKNIIIELQKTGFPSFYEDITLPSGTMIRSKIANAATTIKTDGAWANIPETPDAYLQGRVAGLQSIRRSGTPGIGADLFLRGYSSLFASNQPMIIVDGVYYDNGTYGNSLVSGHYNNPLSFIDLKDIDDITVLKDGSSLYGAKAANGVIIITTARAREEATKIDAAVYGGVSLAPAAIPVMGAGNYRSYLSEMLQSKGLSASEIQQLPYMNDDVNNPEYYRYHSNTDWQNQVFSQRYTQNAYLKITGGDNIAKYGLSIGYLNSKSPLEETGLNRYNMRFNADLNLSKRLTASANIGYFRSSSDLKNQGINPTTNPIYTSLVKAPFLPIHVIADNGLESPLLAGRDTLGFSNPAAIIRDMTGNNTSYRFVGGVTFNYQLSNSLTLGTTIAITSQKNRENFFIPERGIAPDTLFNGTLARNRSGAQVIKAFNTFNDTRISYYRAFNKRNQLNIKAGVRYNKTNGEQDYGLGFNSATDQLTGVGYGLNSLRQIGGSLGSATWLNMYLNADYNMADKYFITVASALDASSRFGHKIEDAGIEIGGRRFGVFPSVGAAWLISSEDFMAAAPAINLAKLRVSYGITGNDDIGNYTARSYYVSQNLLGVAGLVRGGIADERLQWEQVSKLNLGLDLALFNERLQITADVYSNKTSNMIVYEPGPAITGQEYIIKNNGAMKTNGWETAITGLLINQNKLKWQLGFNIAAYKTSVTELPAGSFITSYAGGNTITGMGSAPNVFYGYKTNGVFASDAAAAASGLSIRNADGSLTPFRGGDVIFSDNGDKIIDENDMQVFGNPNPDFFGGINTRLTYDNWTLDALATFNVGGEAYNYARRQLESQSGYANQTEAVMRRWRADGQQTDIPKASWGDPMGNSRFSDRWIEDASYLRLKTVSLSYKVPIKPTALKYIHIYATGNNLVTFTKYLGYDPEFSAASGIYGQGVDSFLEPQYKYVQLGVRFGL</sequence>
<dbReference type="InterPro" id="IPR037066">
    <property type="entry name" value="Plug_dom_sf"/>
</dbReference>
<dbReference type="Pfam" id="PF07715">
    <property type="entry name" value="Plug"/>
    <property type="match status" value="1"/>
</dbReference>
<gene>
    <name evidence="10" type="ORF">U0035_20690</name>
</gene>
<keyword evidence="4 7" id="KW-0812">Transmembrane</keyword>
<proteinExistence type="inferred from homology"/>
<keyword evidence="2 7" id="KW-0813">Transport</keyword>
<dbReference type="InterPro" id="IPR039426">
    <property type="entry name" value="TonB-dep_rcpt-like"/>
</dbReference>
<organism evidence="10 11">
    <name type="scientific">Niabella yanshanensis</name>
    <dbReference type="NCBI Taxonomy" id="577386"/>
    <lineage>
        <taxon>Bacteria</taxon>
        <taxon>Pseudomonadati</taxon>
        <taxon>Bacteroidota</taxon>
        <taxon>Chitinophagia</taxon>
        <taxon>Chitinophagales</taxon>
        <taxon>Chitinophagaceae</taxon>
        <taxon>Niabella</taxon>
    </lineage>
</organism>
<evidence type="ECO:0000256" key="4">
    <source>
        <dbReference type="ARBA" id="ARBA00022692"/>
    </source>
</evidence>
<evidence type="ECO:0000313" key="11">
    <source>
        <dbReference type="Proteomes" id="UP001325680"/>
    </source>
</evidence>
<keyword evidence="3 7" id="KW-1134">Transmembrane beta strand</keyword>
<evidence type="ECO:0000256" key="2">
    <source>
        <dbReference type="ARBA" id="ARBA00022448"/>
    </source>
</evidence>
<evidence type="ECO:0000256" key="3">
    <source>
        <dbReference type="ARBA" id="ARBA00022452"/>
    </source>
</evidence>
<evidence type="ECO:0000256" key="8">
    <source>
        <dbReference type="SAM" id="SignalP"/>
    </source>
</evidence>